<dbReference type="OrthoDB" id="2440789at2759"/>
<keyword evidence="2" id="KW-1185">Reference proteome</keyword>
<name>A0A9N8ZS34_9GLOM</name>
<proteinExistence type="predicted"/>
<comment type="caution">
    <text evidence="1">The sequence shown here is derived from an EMBL/GenBank/DDBJ whole genome shotgun (WGS) entry which is preliminary data.</text>
</comment>
<dbReference type="AlphaFoldDB" id="A0A9N8ZS34"/>
<dbReference type="EMBL" id="CAJVPV010001693">
    <property type="protein sequence ID" value="CAG8505324.1"/>
    <property type="molecule type" value="Genomic_DNA"/>
</dbReference>
<evidence type="ECO:0000313" key="2">
    <source>
        <dbReference type="Proteomes" id="UP000789342"/>
    </source>
</evidence>
<reference evidence="1" key="1">
    <citation type="submission" date="2021-06" db="EMBL/GenBank/DDBJ databases">
        <authorList>
            <person name="Kallberg Y."/>
            <person name="Tangrot J."/>
            <person name="Rosling A."/>
        </authorList>
    </citation>
    <scope>NUCLEOTIDE SEQUENCE</scope>
    <source>
        <strain evidence="1">CL551</strain>
    </source>
</reference>
<accession>A0A9N8ZS34</accession>
<evidence type="ECO:0000313" key="1">
    <source>
        <dbReference type="EMBL" id="CAG8505324.1"/>
    </source>
</evidence>
<sequence length="91" mass="10933">MAEWVKQAWDEIDPKLIQRSFKCCEISNNENGIEDSLIFDYDKVENIEKITNNMNSIEFNNNEIENYVYNSNEENEFSLYYSLQEAQNYRV</sequence>
<protein>
    <submittedName>
        <fullName evidence="1">14900_t:CDS:1</fullName>
    </submittedName>
</protein>
<organism evidence="1 2">
    <name type="scientific">Acaulospora morrowiae</name>
    <dbReference type="NCBI Taxonomy" id="94023"/>
    <lineage>
        <taxon>Eukaryota</taxon>
        <taxon>Fungi</taxon>
        <taxon>Fungi incertae sedis</taxon>
        <taxon>Mucoromycota</taxon>
        <taxon>Glomeromycotina</taxon>
        <taxon>Glomeromycetes</taxon>
        <taxon>Diversisporales</taxon>
        <taxon>Acaulosporaceae</taxon>
        <taxon>Acaulospora</taxon>
    </lineage>
</organism>
<dbReference type="Proteomes" id="UP000789342">
    <property type="component" value="Unassembled WGS sequence"/>
</dbReference>
<gene>
    <name evidence="1" type="ORF">AMORRO_LOCUS3456</name>
</gene>